<evidence type="ECO:0000256" key="1">
    <source>
        <dbReference type="ARBA" id="ARBA00022490"/>
    </source>
</evidence>
<dbReference type="PANTHER" id="PTHR31760">
    <property type="entry name" value="S-ADENOSYL-L-METHIONINE-DEPENDENT METHYLTRANSFERASES SUPERFAMILY PROTEIN"/>
    <property type="match status" value="1"/>
</dbReference>
<dbReference type="Proteomes" id="UP000006329">
    <property type="component" value="Unassembled WGS sequence"/>
</dbReference>
<gene>
    <name evidence="7" type="primary">gidB</name>
    <name evidence="6" type="synonym">rsmG</name>
    <name evidence="7" type="ORF">LEP1GSC179_3545</name>
</gene>
<evidence type="ECO:0000313" key="7">
    <source>
        <dbReference type="EMBL" id="EKO32411.1"/>
    </source>
</evidence>
<name>A0A0E2BAN7_9LEPT</name>
<dbReference type="InterPro" id="IPR003682">
    <property type="entry name" value="rRNA_ssu_MeTfrase_G"/>
</dbReference>
<evidence type="ECO:0000256" key="5">
    <source>
        <dbReference type="ARBA" id="ARBA00022691"/>
    </source>
</evidence>
<dbReference type="RefSeq" id="WP_004477193.1">
    <property type="nucleotide sequence ID" value="NZ_AHON02000071.1"/>
</dbReference>
<dbReference type="Pfam" id="PF02527">
    <property type="entry name" value="GidB"/>
    <property type="match status" value="1"/>
</dbReference>
<evidence type="ECO:0000256" key="3">
    <source>
        <dbReference type="ARBA" id="ARBA00022603"/>
    </source>
</evidence>
<dbReference type="SUPFAM" id="SSF53335">
    <property type="entry name" value="S-adenosyl-L-methionine-dependent methyltransferases"/>
    <property type="match status" value="1"/>
</dbReference>
<comment type="similarity">
    <text evidence="6">Belongs to the methyltransferase superfamily. RNA methyltransferase RsmG family.</text>
</comment>
<evidence type="ECO:0000256" key="6">
    <source>
        <dbReference type="HAMAP-Rule" id="MF_00074"/>
    </source>
</evidence>
<feature type="binding site" evidence="6">
    <location>
        <position position="156"/>
    </location>
    <ligand>
        <name>S-adenosyl-L-methionine</name>
        <dbReference type="ChEBI" id="CHEBI:59789"/>
    </ligand>
</feature>
<dbReference type="AlphaFoldDB" id="A0A0E2BAN7"/>
<comment type="function">
    <text evidence="6">Specifically methylates the N7 position of a guanine in 16S rRNA.</text>
</comment>
<protein>
    <recommendedName>
        <fullName evidence="6">Ribosomal RNA small subunit methyltransferase G</fullName>
        <ecNumber evidence="6">2.1.1.-</ecNumber>
    </recommendedName>
    <alternativeName>
        <fullName evidence="6">16S rRNA 7-methylguanosine methyltransferase</fullName>
        <shortName evidence="6">16S rRNA m7G methyltransferase</shortName>
    </alternativeName>
</protein>
<comment type="subcellular location">
    <subcellularLocation>
        <location evidence="6">Cytoplasm</location>
    </subcellularLocation>
</comment>
<accession>A0A0E2BAN7</accession>
<keyword evidence="5 6" id="KW-0949">S-adenosyl-L-methionine</keyword>
<dbReference type="EMBL" id="AHON02000071">
    <property type="protein sequence ID" value="EKO32411.1"/>
    <property type="molecule type" value="Genomic_DNA"/>
</dbReference>
<keyword evidence="4 6" id="KW-0808">Transferase</keyword>
<evidence type="ECO:0000313" key="8">
    <source>
        <dbReference type="Proteomes" id="UP000006329"/>
    </source>
</evidence>
<dbReference type="EC" id="2.1.1.-" evidence="6"/>
<evidence type="ECO:0000256" key="4">
    <source>
        <dbReference type="ARBA" id="ARBA00022679"/>
    </source>
</evidence>
<comment type="caution">
    <text evidence="6">Lacks conserved residue(s) required for the propagation of feature annotation.</text>
</comment>
<evidence type="ECO:0000256" key="2">
    <source>
        <dbReference type="ARBA" id="ARBA00022552"/>
    </source>
</evidence>
<feature type="binding site" evidence="6">
    <location>
        <begin position="143"/>
        <end position="144"/>
    </location>
    <ligand>
        <name>S-adenosyl-L-methionine</name>
        <dbReference type="ChEBI" id="CHEBI:59789"/>
    </ligand>
</feature>
<sequence>MQDPEQFTIDSILKRLKERFPKEADEIIYFFDWDLVYKFALFLKEKNEAGGFFSKRDSEEILDRHVLESVYHVYRITKKIGSWKQMQLGDAGTGPGIPGFFFRCLKEHPVVVLIDSQKRKLSHTENFVRSNRIQSVKFQFIRAEESELSLNYVVSRGFIPYPYSVEAVCNLLKVGGIYVPFLGKHDIDTKLEEKILSYSGFSLESSENLSSLEFLGMRHIKFLKKVSSPRHGYPRAWKDISKESKSGNGKDRID</sequence>
<comment type="caution">
    <text evidence="7">The sequence shown here is derived from an EMBL/GenBank/DDBJ whole genome shotgun (WGS) entry which is preliminary data.</text>
</comment>
<proteinExistence type="inferred from homology"/>
<dbReference type="GO" id="GO:0005829">
    <property type="term" value="C:cytosol"/>
    <property type="evidence" value="ECO:0007669"/>
    <property type="project" value="TreeGrafter"/>
</dbReference>
<dbReference type="HAMAP" id="MF_00074">
    <property type="entry name" value="16SrRNA_methyltr_G"/>
    <property type="match status" value="1"/>
</dbReference>
<dbReference type="PANTHER" id="PTHR31760:SF0">
    <property type="entry name" value="S-ADENOSYL-L-METHIONINE-DEPENDENT METHYLTRANSFERASES SUPERFAMILY PROTEIN"/>
    <property type="match status" value="1"/>
</dbReference>
<reference evidence="7" key="1">
    <citation type="submission" date="2012-10" db="EMBL/GenBank/DDBJ databases">
        <authorList>
            <person name="Harkins D.M."/>
            <person name="Durkin A.S."/>
            <person name="Brinkac L.M."/>
            <person name="Haft D.H."/>
            <person name="Selengut J.D."/>
            <person name="Sanka R."/>
            <person name="DePew J."/>
            <person name="Purushe J."/>
            <person name="Matthias M.A."/>
            <person name="Vinetz J.M."/>
            <person name="Sutton G.G."/>
            <person name="Nierman W.C."/>
            <person name="Fouts D.E."/>
        </authorList>
    </citation>
    <scope>NUCLEOTIDE SEQUENCE [LARGE SCALE GENOMIC DNA]</scope>
    <source>
        <strain evidence="7">MOR084</strain>
    </source>
</reference>
<keyword evidence="2 6" id="KW-0698">rRNA processing</keyword>
<keyword evidence="3 6" id="KW-0489">Methyltransferase</keyword>
<dbReference type="Gene3D" id="3.40.50.150">
    <property type="entry name" value="Vaccinia Virus protein VP39"/>
    <property type="match status" value="1"/>
</dbReference>
<feature type="binding site" evidence="6">
    <location>
        <position position="92"/>
    </location>
    <ligand>
        <name>S-adenosyl-L-methionine</name>
        <dbReference type="ChEBI" id="CHEBI:59789"/>
    </ligand>
</feature>
<keyword evidence="1 6" id="KW-0963">Cytoplasm</keyword>
<dbReference type="PIRSF" id="PIRSF003078">
    <property type="entry name" value="GidB"/>
    <property type="match status" value="1"/>
</dbReference>
<organism evidence="7 8">
    <name type="scientific">Leptospira santarosai str. MOR084</name>
    <dbReference type="NCBI Taxonomy" id="1049984"/>
    <lineage>
        <taxon>Bacteria</taxon>
        <taxon>Pseudomonadati</taxon>
        <taxon>Spirochaetota</taxon>
        <taxon>Spirochaetia</taxon>
        <taxon>Leptospirales</taxon>
        <taxon>Leptospiraceae</taxon>
        <taxon>Leptospira</taxon>
    </lineage>
</organism>
<keyword evidence="8" id="KW-1185">Reference proteome</keyword>
<dbReference type="GO" id="GO:0070043">
    <property type="term" value="F:rRNA (guanine-N7-)-methyltransferase activity"/>
    <property type="evidence" value="ECO:0007669"/>
    <property type="project" value="UniProtKB-UniRule"/>
</dbReference>
<dbReference type="InterPro" id="IPR029063">
    <property type="entry name" value="SAM-dependent_MTases_sf"/>
</dbReference>